<dbReference type="Gene3D" id="3.30.710.10">
    <property type="entry name" value="Potassium Channel Kv1.1, Chain A"/>
    <property type="match status" value="1"/>
</dbReference>
<protein>
    <recommendedName>
        <fullName evidence="3">E3 ubiquitin ligase complex SCF subunit</fullName>
    </recommendedName>
</protein>
<name>A0A0K6GHI8_9AGAM</name>
<dbReference type="GO" id="GO:0006511">
    <property type="term" value="P:ubiquitin-dependent protein catabolic process"/>
    <property type="evidence" value="ECO:0007669"/>
    <property type="project" value="InterPro"/>
</dbReference>
<dbReference type="Pfam" id="PF03931">
    <property type="entry name" value="Skp1_POZ"/>
    <property type="match status" value="1"/>
</dbReference>
<organism evidence="6 7">
    <name type="scientific">Rhizoctonia solani</name>
    <dbReference type="NCBI Taxonomy" id="456999"/>
    <lineage>
        <taxon>Eukaryota</taxon>
        <taxon>Fungi</taxon>
        <taxon>Dikarya</taxon>
        <taxon>Basidiomycota</taxon>
        <taxon>Agaricomycotina</taxon>
        <taxon>Agaricomycetes</taxon>
        <taxon>Cantharellales</taxon>
        <taxon>Ceratobasidiaceae</taxon>
        <taxon>Rhizoctonia</taxon>
    </lineage>
</organism>
<evidence type="ECO:0000313" key="7">
    <source>
        <dbReference type="Proteomes" id="UP000044841"/>
    </source>
</evidence>
<keyword evidence="7" id="KW-1185">Reference proteome</keyword>
<sequence length="141" mass="16260">MTTAPYTVQLFTEDEQTLTIDWEVFKQFGIFQPQNDPEERPKEPVPLPNISAAAMNKVIEYCDKHRDDEPYSEDTPIKHTEWDEAFIVGLTQEELFDLILAGNYLEMKAMLDLGCKHVANMIKNKNPDEIRNLFNPTSAPE</sequence>
<dbReference type="PIRSF" id="PIRSF028729">
    <property type="entry name" value="E3_ubiquit_lig_SCF_Skp"/>
    <property type="match status" value="1"/>
</dbReference>
<gene>
    <name evidence="6" type="ORF">RSOLAG22IIIB_12857</name>
</gene>
<dbReference type="AlphaFoldDB" id="A0A0K6GHI8"/>
<feature type="domain" description="SKP1 component POZ" evidence="5">
    <location>
        <begin position="8"/>
        <end position="67"/>
    </location>
</feature>
<dbReference type="InterPro" id="IPR016073">
    <property type="entry name" value="Skp1_comp_POZ"/>
</dbReference>
<dbReference type="InterPro" id="IPR036296">
    <property type="entry name" value="SKP1-like_dim_sf"/>
</dbReference>
<comment type="function">
    <text evidence="3">Essential component of the SCF (SKP1-CUL1-F-box protein) E3 ubiquitin ligase complexes, which mediate the ubiquitination and subsequent proteasomal degradation of target proteins.</text>
</comment>
<dbReference type="SUPFAM" id="SSF81382">
    <property type="entry name" value="Skp1 dimerisation domain-like"/>
    <property type="match status" value="1"/>
</dbReference>
<dbReference type="GO" id="GO:0016567">
    <property type="term" value="P:protein ubiquitination"/>
    <property type="evidence" value="ECO:0007669"/>
    <property type="project" value="UniProtKB-UniPathway"/>
</dbReference>
<feature type="domain" description="SKP1 component dimerisation" evidence="4">
    <location>
        <begin position="109"/>
        <end position="135"/>
    </location>
</feature>
<comment type="similarity">
    <text evidence="1 3">Belongs to the SKP1 family.</text>
</comment>
<evidence type="ECO:0000256" key="1">
    <source>
        <dbReference type="ARBA" id="ARBA00009993"/>
    </source>
</evidence>
<evidence type="ECO:0000256" key="3">
    <source>
        <dbReference type="PIRNR" id="PIRNR028729"/>
    </source>
</evidence>
<comment type="subunit">
    <text evidence="3">Component of the SCF (SKP1-CUL1-F-box protein) E3 ubiquitin ligase complexes.</text>
</comment>
<evidence type="ECO:0000259" key="4">
    <source>
        <dbReference type="Pfam" id="PF01466"/>
    </source>
</evidence>
<comment type="pathway">
    <text evidence="3">Protein modification; protein ubiquitination.</text>
</comment>
<dbReference type="PANTHER" id="PTHR11165">
    <property type="entry name" value="SKP1"/>
    <property type="match status" value="1"/>
</dbReference>
<proteinExistence type="inferred from homology"/>
<evidence type="ECO:0000256" key="2">
    <source>
        <dbReference type="ARBA" id="ARBA00022786"/>
    </source>
</evidence>
<dbReference type="EMBL" id="CYGV01001890">
    <property type="protein sequence ID" value="CUA77839.1"/>
    <property type="molecule type" value="Genomic_DNA"/>
</dbReference>
<dbReference type="SMART" id="SM00512">
    <property type="entry name" value="Skp1"/>
    <property type="match status" value="1"/>
</dbReference>
<dbReference type="InterPro" id="IPR011333">
    <property type="entry name" value="SKP1/BTB/POZ_sf"/>
</dbReference>
<dbReference type="Pfam" id="PF01466">
    <property type="entry name" value="Skp1"/>
    <property type="match status" value="1"/>
</dbReference>
<evidence type="ECO:0000259" key="5">
    <source>
        <dbReference type="Pfam" id="PF03931"/>
    </source>
</evidence>
<dbReference type="InterPro" id="IPR016897">
    <property type="entry name" value="SKP1"/>
</dbReference>
<accession>A0A0K6GHI8</accession>
<keyword evidence="2 3" id="KW-0833">Ubl conjugation pathway</keyword>
<evidence type="ECO:0000313" key="6">
    <source>
        <dbReference type="EMBL" id="CUA77839.1"/>
    </source>
</evidence>
<dbReference type="InterPro" id="IPR016072">
    <property type="entry name" value="Skp1_comp_dimer"/>
</dbReference>
<reference evidence="6 7" key="1">
    <citation type="submission" date="2015-07" db="EMBL/GenBank/DDBJ databases">
        <authorList>
            <person name="Noorani M."/>
        </authorList>
    </citation>
    <scope>NUCLEOTIDE SEQUENCE [LARGE SCALE GENOMIC DNA]</scope>
    <source>
        <strain evidence="6">BBA 69670</strain>
    </source>
</reference>
<dbReference type="SUPFAM" id="SSF54695">
    <property type="entry name" value="POZ domain"/>
    <property type="match status" value="1"/>
</dbReference>
<dbReference type="Proteomes" id="UP000044841">
    <property type="component" value="Unassembled WGS sequence"/>
</dbReference>
<dbReference type="UniPathway" id="UPA00143"/>
<dbReference type="InterPro" id="IPR001232">
    <property type="entry name" value="SKP1-like"/>
</dbReference>